<feature type="transmembrane region" description="Helical" evidence="1">
    <location>
        <begin position="59"/>
        <end position="79"/>
    </location>
</feature>
<keyword evidence="3" id="KW-1185">Reference proteome</keyword>
<feature type="transmembrane region" description="Helical" evidence="1">
    <location>
        <begin position="162"/>
        <end position="186"/>
    </location>
</feature>
<name>A0A1H3S2J8_9MICO</name>
<gene>
    <name evidence="2" type="ORF">SAMN05216554_3266</name>
</gene>
<feature type="transmembrane region" description="Helical" evidence="1">
    <location>
        <begin position="127"/>
        <end position="155"/>
    </location>
</feature>
<accession>A0A1H3S2J8</accession>
<keyword evidence="1" id="KW-0812">Transmembrane</keyword>
<dbReference type="EMBL" id="FNPZ01000003">
    <property type="protein sequence ID" value="SDZ32293.1"/>
    <property type="molecule type" value="Genomic_DNA"/>
</dbReference>
<evidence type="ECO:0000256" key="1">
    <source>
        <dbReference type="SAM" id="Phobius"/>
    </source>
</evidence>
<sequence length="193" mass="19636">MADSDAPPIPHAAVTYATGAGLVVLSALGIVIGGFAAEQTLVVQFALCRPALEPFDEPFVYSAAIATLAAVFAVAGWLVRRDPLRWGFAGWLVAVACGGVLCFGWVSLLGVGFWGMSREEASTGESWWGMGLLFLIALAGPALASLAAAISVLAVRSPRVSALLPACVFLLGTGVSIAVLALHSAASCTGYGG</sequence>
<keyword evidence="1" id="KW-0472">Membrane</keyword>
<evidence type="ECO:0000313" key="3">
    <source>
        <dbReference type="Proteomes" id="UP000198891"/>
    </source>
</evidence>
<proteinExistence type="predicted"/>
<feature type="transmembrane region" description="Helical" evidence="1">
    <location>
        <begin position="12"/>
        <end position="37"/>
    </location>
</feature>
<reference evidence="2 3" key="1">
    <citation type="submission" date="2016-10" db="EMBL/GenBank/DDBJ databases">
        <authorList>
            <person name="de Groot N.N."/>
        </authorList>
    </citation>
    <scope>NUCLEOTIDE SEQUENCE [LARGE SCALE GENOMIC DNA]</scope>
    <source>
        <strain evidence="2 3">CGMCC 4.3491</strain>
    </source>
</reference>
<keyword evidence="1" id="KW-1133">Transmembrane helix</keyword>
<protein>
    <submittedName>
        <fullName evidence="2">Uncharacterized protein</fullName>
    </submittedName>
</protein>
<dbReference type="AlphaFoldDB" id="A0A1H3S2J8"/>
<organism evidence="2 3">
    <name type="scientific">Herbiconiux ginsengi</name>
    <dbReference type="NCBI Taxonomy" id="381665"/>
    <lineage>
        <taxon>Bacteria</taxon>
        <taxon>Bacillati</taxon>
        <taxon>Actinomycetota</taxon>
        <taxon>Actinomycetes</taxon>
        <taxon>Micrococcales</taxon>
        <taxon>Microbacteriaceae</taxon>
        <taxon>Herbiconiux</taxon>
    </lineage>
</organism>
<feature type="transmembrane region" description="Helical" evidence="1">
    <location>
        <begin position="91"/>
        <end position="115"/>
    </location>
</feature>
<dbReference type="STRING" id="381665.SAMN05216554_3266"/>
<evidence type="ECO:0000313" key="2">
    <source>
        <dbReference type="EMBL" id="SDZ32293.1"/>
    </source>
</evidence>
<dbReference type="Proteomes" id="UP000198891">
    <property type="component" value="Unassembled WGS sequence"/>
</dbReference>